<evidence type="ECO:0000256" key="3">
    <source>
        <dbReference type="ARBA" id="ARBA00022679"/>
    </source>
</evidence>
<comment type="caution">
    <text evidence="6">The sequence shown here is derived from an EMBL/GenBank/DDBJ whole genome shotgun (WGS) entry which is preliminary data.</text>
</comment>
<proteinExistence type="predicted"/>
<dbReference type="Gene3D" id="3.90.1150.10">
    <property type="entry name" value="Aspartate Aminotransferase, domain 1"/>
    <property type="match status" value="1"/>
</dbReference>
<gene>
    <name evidence="6" type="ORF">CARN6_0860</name>
</gene>
<dbReference type="PANTHER" id="PTHR43488:SF2">
    <property type="entry name" value="GLUTAMATE-PYRUVATE AMINOTRANSFERASE ALAA"/>
    <property type="match status" value="1"/>
</dbReference>
<dbReference type="Gene3D" id="3.40.640.10">
    <property type="entry name" value="Type I PLP-dependent aspartate aminotransferase-like (Major domain)"/>
    <property type="match status" value="1"/>
</dbReference>
<name>E6QJU7_9ZZZZ</name>
<dbReference type="AlphaFoldDB" id="E6QJU7"/>
<dbReference type="Pfam" id="PF00155">
    <property type="entry name" value="Aminotran_1_2"/>
    <property type="match status" value="1"/>
</dbReference>
<evidence type="ECO:0000256" key="1">
    <source>
        <dbReference type="ARBA" id="ARBA00001933"/>
    </source>
</evidence>
<evidence type="ECO:0000256" key="2">
    <source>
        <dbReference type="ARBA" id="ARBA00022576"/>
    </source>
</evidence>
<feature type="domain" description="Aminotransferase class I/classII large" evidence="5">
    <location>
        <begin position="63"/>
        <end position="374"/>
    </location>
</feature>
<keyword evidence="2 6" id="KW-0032">Aminotransferase</keyword>
<dbReference type="GO" id="GO:0008483">
    <property type="term" value="F:transaminase activity"/>
    <property type="evidence" value="ECO:0007669"/>
    <property type="project" value="UniProtKB-KW"/>
</dbReference>
<sequence>MSFSRRTDWNTETSDLARAHRARLDAGLPLLDLTASNPTRCGFEYPSDLLAPLLDSAALDYDPNPKGSGQAREAICDYYTGHSADIDPENILLTTSTSEAYSYLFKLLCDPGDEIIVPVPGYPLFDYLADAEVVRLVTTPLIYDHGWQLDPDSIERSITSRTRAIVLVHPNNPTGHFTSREQARMLFDLCKLHDLALIVDEVFLDYALATDCVVSDALTFLARQPTVPTFVVSGISKILGLPQMKVAWIAAAGVGVEQAMVRLEVLADTFLSMNAPMQRALPVWLGQREQIQSQIRRRVRGNLDVLDQLLCAQPTPWVTRLEAEAGWYAVLRIPALCPDEATARELLERGVWVHPGYFFGMPTSGWLVVSLLTPDDTFAAGVRMVLDFVAERETAQQI</sequence>
<dbReference type="InterPro" id="IPR015424">
    <property type="entry name" value="PyrdxlP-dep_Trfase"/>
</dbReference>
<dbReference type="PANTHER" id="PTHR43488">
    <property type="entry name" value="GLUTAMATE-PYRUVATE AMINOTRANSFERASE ALAA"/>
    <property type="match status" value="1"/>
</dbReference>
<protein>
    <submittedName>
        <fullName evidence="6">Aminotransferase</fullName>
        <ecNumber evidence="6">2.6.1.-</ecNumber>
    </submittedName>
</protein>
<dbReference type="GO" id="GO:0030170">
    <property type="term" value="F:pyridoxal phosphate binding"/>
    <property type="evidence" value="ECO:0007669"/>
    <property type="project" value="InterPro"/>
</dbReference>
<dbReference type="CDD" id="cd00609">
    <property type="entry name" value="AAT_like"/>
    <property type="match status" value="1"/>
</dbReference>
<comment type="cofactor">
    <cofactor evidence="1">
        <name>pyridoxal 5'-phosphate</name>
        <dbReference type="ChEBI" id="CHEBI:597326"/>
    </cofactor>
</comment>
<dbReference type="InterPro" id="IPR004839">
    <property type="entry name" value="Aminotransferase_I/II_large"/>
</dbReference>
<evidence type="ECO:0000259" key="5">
    <source>
        <dbReference type="Pfam" id="PF00155"/>
    </source>
</evidence>
<dbReference type="SUPFAM" id="SSF53383">
    <property type="entry name" value="PLP-dependent transferases"/>
    <property type="match status" value="1"/>
</dbReference>
<dbReference type="EMBL" id="CABQ01000100">
    <property type="protein sequence ID" value="CBI07514.1"/>
    <property type="molecule type" value="Genomic_DNA"/>
</dbReference>
<keyword evidence="4" id="KW-0663">Pyridoxal phosphate</keyword>
<dbReference type="EC" id="2.6.1.-" evidence="6"/>
<dbReference type="InterPro" id="IPR015421">
    <property type="entry name" value="PyrdxlP-dep_Trfase_major"/>
</dbReference>
<evidence type="ECO:0000313" key="6">
    <source>
        <dbReference type="EMBL" id="CBI07514.1"/>
    </source>
</evidence>
<keyword evidence="3 6" id="KW-0808">Transferase</keyword>
<organism evidence="6">
    <name type="scientific">mine drainage metagenome</name>
    <dbReference type="NCBI Taxonomy" id="410659"/>
    <lineage>
        <taxon>unclassified sequences</taxon>
        <taxon>metagenomes</taxon>
        <taxon>ecological metagenomes</taxon>
    </lineage>
</organism>
<reference evidence="6" key="1">
    <citation type="submission" date="2009-10" db="EMBL/GenBank/DDBJ databases">
        <title>Diversity of trophic interactions inside an arsenic-rich microbial ecosystem.</title>
        <authorList>
            <person name="Bertin P.N."/>
            <person name="Heinrich-Salmeron A."/>
            <person name="Pelletier E."/>
            <person name="Goulhen-Chollet F."/>
            <person name="Arsene-Ploetze F."/>
            <person name="Gallien S."/>
            <person name="Calteau A."/>
            <person name="Vallenet D."/>
            <person name="Casiot C."/>
            <person name="Chane-Woon-Ming B."/>
            <person name="Giloteaux L."/>
            <person name="Barakat M."/>
            <person name="Bonnefoy V."/>
            <person name="Bruneel O."/>
            <person name="Chandler M."/>
            <person name="Cleiss J."/>
            <person name="Duran R."/>
            <person name="Elbaz-Poulichet F."/>
            <person name="Fonknechten N."/>
            <person name="Lauga B."/>
            <person name="Mornico D."/>
            <person name="Ortet P."/>
            <person name="Schaeffer C."/>
            <person name="Siguier P."/>
            <person name="Alexander Thil Smith A."/>
            <person name="Van Dorsselaer A."/>
            <person name="Weissenbach J."/>
            <person name="Medigue C."/>
            <person name="Le Paslier D."/>
        </authorList>
    </citation>
    <scope>NUCLEOTIDE SEQUENCE</scope>
</reference>
<dbReference type="InterPro" id="IPR015422">
    <property type="entry name" value="PyrdxlP-dep_Trfase_small"/>
</dbReference>
<dbReference type="InterPro" id="IPR051926">
    <property type="entry name" value="Ala_Aminotransferase"/>
</dbReference>
<evidence type="ECO:0000256" key="4">
    <source>
        <dbReference type="ARBA" id="ARBA00022898"/>
    </source>
</evidence>
<accession>E6QJU7</accession>